<sequence length="115" mass="13055">MYRQVIPQNYPPKPFPLSHCAESPPPPASFLKTFSFLLFREIRLGVLQPSHPTLLPSSPTPLDIKASQRFQSLLRFSGGCIAVHFIYIFIFFKKKKIQSFLSLHARSPGMIVPLT</sequence>
<dbReference type="Proteomes" id="UP000245626">
    <property type="component" value="Unassembled WGS sequence"/>
</dbReference>
<gene>
    <name evidence="1" type="ORF">IE53DRAFT_108797</name>
</gene>
<name>A0ACD0P6W0_9BASI</name>
<evidence type="ECO:0000313" key="2">
    <source>
        <dbReference type="Proteomes" id="UP000245626"/>
    </source>
</evidence>
<keyword evidence="2" id="KW-1185">Reference proteome</keyword>
<organism evidence="1 2">
    <name type="scientific">Violaceomyces palustris</name>
    <dbReference type="NCBI Taxonomy" id="1673888"/>
    <lineage>
        <taxon>Eukaryota</taxon>
        <taxon>Fungi</taxon>
        <taxon>Dikarya</taxon>
        <taxon>Basidiomycota</taxon>
        <taxon>Ustilaginomycotina</taxon>
        <taxon>Ustilaginomycetes</taxon>
        <taxon>Violaceomycetales</taxon>
        <taxon>Violaceomycetaceae</taxon>
        <taxon>Violaceomyces</taxon>
    </lineage>
</organism>
<proteinExistence type="predicted"/>
<accession>A0ACD0P6W0</accession>
<reference evidence="1 2" key="1">
    <citation type="journal article" date="2018" name="Mol. Biol. Evol.">
        <title>Broad Genomic Sampling Reveals a Smut Pathogenic Ancestry of the Fungal Clade Ustilaginomycotina.</title>
        <authorList>
            <person name="Kijpornyongpan T."/>
            <person name="Mondo S.J."/>
            <person name="Barry K."/>
            <person name="Sandor L."/>
            <person name="Lee J."/>
            <person name="Lipzen A."/>
            <person name="Pangilinan J."/>
            <person name="LaButti K."/>
            <person name="Hainaut M."/>
            <person name="Henrissat B."/>
            <person name="Grigoriev I.V."/>
            <person name="Spatafora J.W."/>
            <person name="Aime M.C."/>
        </authorList>
    </citation>
    <scope>NUCLEOTIDE SEQUENCE [LARGE SCALE GENOMIC DNA]</scope>
    <source>
        <strain evidence="1 2">SA 807</strain>
    </source>
</reference>
<evidence type="ECO:0000313" key="1">
    <source>
        <dbReference type="EMBL" id="PWN53774.1"/>
    </source>
</evidence>
<protein>
    <submittedName>
        <fullName evidence="1">Uncharacterized protein</fullName>
    </submittedName>
</protein>
<dbReference type="EMBL" id="KZ819710">
    <property type="protein sequence ID" value="PWN53774.1"/>
    <property type="molecule type" value="Genomic_DNA"/>
</dbReference>